<protein>
    <recommendedName>
        <fullName evidence="3">Glycosyltransferase RgtA/B/C/D-like domain-containing protein</fullName>
    </recommendedName>
</protein>
<accession>A0A382JDU6</accession>
<sequence length="347" mass="39650">QDIVIVGILLGVAATIRFQAIIALMSFIIFLFLQGKKIRQHSFFSMIILFVFLITLSPMIFYNYTTHESIFDTNAAFFIQMENKYHYPEWQEALKQINFSNGSTIDAVFVDFDLFLQNYFHNLFYNLPNRIFNFNYDNLNVSLINSVPFIGLIPIIGGLVYLFKIKINKNNLIIIASSAITSAILIFLIGEIKIHFFAIIGVPLFFLCLFNSRKVQKNALPLLIIPALFALMLSVALLRVGEHYFLAWFSLAMLGGVFFAEVLPKIFRKIQSVDPELDLPRKTWFLITVIIALILLSNLGYGYVAYSATHSNESFVSVEDEFTKLFQNKSLEQPGMEIKKIGDILSK</sequence>
<keyword evidence="1" id="KW-1133">Transmembrane helix</keyword>
<keyword evidence="1" id="KW-0472">Membrane</keyword>
<dbReference type="EMBL" id="UINC01073424">
    <property type="protein sequence ID" value="SVC09795.1"/>
    <property type="molecule type" value="Genomic_DNA"/>
</dbReference>
<evidence type="ECO:0000313" key="2">
    <source>
        <dbReference type="EMBL" id="SVC09795.1"/>
    </source>
</evidence>
<feature type="non-terminal residue" evidence="2">
    <location>
        <position position="1"/>
    </location>
</feature>
<feature type="transmembrane region" description="Helical" evidence="1">
    <location>
        <begin position="219"/>
        <end position="238"/>
    </location>
</feature>
<feature type="transmembrane region" description="Helical" evidence="1">
    <location>
        <begin position="244"/>
        <end position="263"/>
    </location>
</feature>
<feature type="transmembrane region" description="Helical" evidence="1">
    <location>
        <begin position="43"/>
        <end position="64"/>
    </location>
</feature>
<evidence type="ECO:0000256" key="1">
    <source>
        <dbReference type="SAM" id="Phobius"/>
    </source>
</evidence>
<feature type="transmembrane region" description="Helical" evidence="1">
    <location>
        <begin position="194"/>
        <end position="212"/>
    </location>
</feature>
<feature type="transmembrane region" description="Helical" evidence="1">
    <location>
        <begin position="6"/>
        <end position="31"/>
    </location>
</feature>
<dbReference type="AlphaFoldDB" id="A0A382JDU6"/>
<feature type="transmembrane region" description="Helical" evidence="1">
    <location>
        <begin position="284"/>
        <end position="306"/>
    </location>
</feature>
<evidence type="ECO:0008006" key="3">
    <source>
        <dbReference type="Google" id="ProtNLM"/>
    </source>
</evidence>
<reference evidence="2" key="1">
    <citation type="submission" date="2018-05" db="EMBL/GenBank/DDBJ databases">
        <authorList>
            <person name="Lanie J.A."/>
            <person name="Ng W.-L."/>
            <person name="Kazmierczak K.M."/>
            <person name="Andrzejewski T.M."/>
            <person name="Davidsen T.M."/>
            <person name="Wayne K.J."/>
            <person name="Tettelin H."/>
            <person name="Glass J.I."/>
            <person name="Rusch D."/>
            <person name="Podicherti R."/>
            <person name="Tsui H.-C.T."/>
            <person name="Winkler M.E."/>
        </authorList>
    </citation>
    <scope>NUCLEOTIDE SEQUENCE</scope>
</reference>
<organism evidence="2">
    <name type="scientific">marine metagenome</name>
    <dbReference type="NCBI Taxonomy" id="408172"/>
    <lineage>
        <taxon>unclassified sequences</taxon>
        <taxon>metagenomes</taxon>
        <taxon>ecological metagenomes</taxon>
    </lineage>
</organism>
<gene>
    <name evidence="2" type="ORF">METZ01_LOCUS262649</name>
</gene>
<keyword evidence="1" id="KW-0812">Transmembrane</keyword>
<feature type="transmembrane region" description="Helical" evidence="1">
    <location>
        <begin position="170"/>
        <end position="188"/>
    </location>
</feature>
<feature type="transmembrane region" description="Helical" evidence="1">
    <location>
        <begin position="143"/>
        <end position="163"/>
    </location>
</feature>
<name>A0A382JDU6_9ZZZZ</name>
<feature type="non-terminal residue" evidence="2">
    <location>
        <position position="347"/>
    </location>
</feature>
<proteinExistence type="predicted"/>